<sequence>MFDTNGPDLDKLLRDAQERVTRTEVLREEMAKLTGQAEAADGRIRVSSTARDYVSELHIDPRAMRMTAEELATTIKETIAAARGDLDRQIQEMTAFQFKDAPNPLDAMRDKDQLKQTLGEVQGMFEKAGRDAQAMMDQLHRTLGITKQAPPR</sequence>
<dbReference type="Gene3D" id="3.30.1310.10">
    <property type="entry name" value="Nucleoid-associated protein YbaB-like domain"/>
    <property type="match status" value="1"/>
</dbReference>
<evidence type="ECO:0000313" key="2">
    <source>
        <dbReference type="Proteomes" id="UP001597063"/>
    </source>
</evidence>
<dbReference type="Proteomes" id="UP001597063">
    <property type="component" value="Unassembled WGS sequence"/>
</dbReference>
<evidence type="ECO:0000313" key="1">
    <source>
        <dbReference type="EMBL" id="MFD0691559.1"/>
    </source>
</evidence>
<name>A0ABW2XZL4_9ACTN</name>
<dbReference type="SUPFAM" id="SSF82607">
    <property type="entry name" value="YbaB-like"/>
    <property type="match status" value="1"/>
</dbReference>
<protein>
    <submittedName>
        <fullName evidence="1">YbaB/EbfC family nucleoid-associated protein</fullName>
    </submittedName>
</protein>
<dbReference type="Pfam" id="PF02575">
    <property type="entry name" value="YbaB_DNA_bd"/>
    <property type="match status" value="1"/>
</dbReference>
<organism evidence="1 2">
    <name type="scientific">Actinomadura fibrosa</name>
    <dbReference type="NCBI Taxonomy" id="111802"/>
    <lineage>
        <taxon>Bacteria</taxon>
        <taxon>Bacillati</taxon>
        <taxon>Actinomycetota</taxon>
        <taxon>Actinomycetes</taxon>
        <taxon>Streptosporangiales</taxon>
        <taxon>Thermomonosporaceae</taxon>
        <taxon>Actinomadura</taxon>
    </lineage>
</organism>
<dbReference type="RefSeq" id="WP_131760971.1">
    <property type="nucleotide sequence ID" value="NZ_CAACUY010000139.1"/>
</dbReference>
<reference evidence="2" key="1">
    <citation type="journal article" date="2019" name="Int. J. Syst. Evol. Microbiol.">
        <title>The Global Catalogue of Microorganisms (GCM) 10K type strain sequencing project: providing services to taxonomists for standard genome sequencing and annotation.</title>
        <authorList>
            <consortium name="The Broad Institute Genomics Platform"/>
            <consortium name="The Broad Institute Genome Sequencing Center for Infectious Disease"/>
            <person name="Wu L."/>
            <person name="Ma J."/>
        </authorList>
    </citation>
    <scope>NUCLEOTIDE SEQUENCE [LARGE SCALE GENOMIC DNA]</scope>
    <source>
        <strain evidence="2">JCM 9371</strain>
    </source>
</reference>
<accession>A0ABW2XZL4</accession>
<keyword evidence="2" id="KW-1185">Reference proteome</keyword>
<proteinExistence type="predicted"/>
<dbReference type="EMBL" id="JBHTGP010000031">
    <property type="protein sequence ID" value="MFD0691559.1"/>
    <property type="molecule type" value="Genomic_DNA"/>
</dbReference>
<dbReference type="InterPro" id="IPR004401">
    <property type="entry name" value="YbaB/EbfC"/>
</dbReference>
<comment type="caution">
    <text evidence="1">The sequence shown here is derived from an EMBL/GenBank/DDBJ whole genome shotgun (WGS) entry which is preliminary data.</text>
</comment>
<dbReference type="InterPro" id="IPR036894">
    <property type="entry name" value="YbaB-like_sf"/>
</dbReference>
<gene>
    <name evidence="1" type="ORF">ACFQZM_44205</name>
</gene>